<organism evidence="1 2">
    <name type="scientific">Brucella pecoris</name>
    <dbReference type="NCBI Taxonomy" id="867683"/>
    <lineage>
        <taxon>Bacteria</taxon>
        <taxon>Pseudomonadati</taxon>
        <taxon>Pseudomonadota</taxon>
        <taxon>Alphaproteobacteria</taxon>
        <taxon>Hyphomicrobiales</taxon>
        <taxon>Brucellaceae</taxon>
        <taxon>Brucella/Ochrobactrum group</taxon>
        <taxon>Brucella</taxon>
    </lineage>
</organism>
<evidence type="ECO:0000313" key="1">
    <source>
        <dbReference type="EMBL" id="MBB4096389.1"/>
    </source>
</evidence>
<keyword evidence="2" id="KW-1185">Reference proteome</keyword>
<protein>
    <submittedName>
        <fullName evidence="1">Uncharacterized protein</fullName>
    </submittedName>
</protein>
<sequence length="67" mass="7042">MTTRQTTNNGESRLERGKRVLAEINGEAGNNVIAALADMPLTLPVTCLNSLSVTFTAVPALICALAK</sequence>
<reference evidence="1 2" key="1">
    <citation type="submission" date="2020-08" db="EMBL/GenBank/DDBJ databases">
        <title>Genomic Encyclopedia of Type Strains, Phase IV (KMG-IV): sequencing the most valuable type-strain genomes for metagenomic binning, comparative biology and taxonomic classification.</title>
        <authorList>
            <person name="Goeker M."/>
        </authorList>
    </citation>
    <scope>NUCLEOTIDE SEQUENCE [LARGE SCALE GENOMIC DNA]</scope>
    <source>
        <strain evidence="1 2">DSM 23868</strain>
    </source>
</reference>
<name>A0AB34YZ40_9HYPH</name>
<dbReference type="AlphaFoldDB" id="A0AB34YZ40"/>
<dbReference type="EMBL" id="JACIEX010000035">
    <property type="protein sequence ID" value="MBB4096389.1"/>
    <property type="molecule type" value="Genomic_DNA"/>
</dbReference>
<dbReference type="RefSeq" id="WP_407921876.1">
    <property type="nucleotide sequence ID" value="NZ_JACIEX010000035.1"/>
</dbReference>
<gene>
    <name evidence="1" type="ORF">GGQ79_004956</name>
</gene>
<comment type="caution">
    <text evidence="1">The sequence shown here is derived from an EMBL/GenBank/DDBJ whole genome shotgun (WGS) entry which is preliminary data.</text>
</comment>
<accession>A0AB34YZ40</accession>
<proteinExistence type="predicted"/>
<evidence type="ECO:0000313" key="2">
    <source>
        <dbReference type="Proteomes" id="UP000553980"/>
    </source>
</evidence>
<dbReference type="Proteomes" id="UP000553980">
    <property type="component" value="Unassembled WGS sequence"/>
</dbReference>